<protein>
    <submittedName>
        <fullName evidence="2">Flagellar FliJ protein</fullName>
    </submittedName>
</protein>
<keyword evidence="3" id="KW-1185">Reference proteome</keyword>
<sequence length="142" mass="15729">MNFRLAGLLRVRRLQQDQRAGDLARANRRHREDVRRTERLAGALAGSQVEVTDRATLVALVAARASARGLLVELRASQDRSAEDLETARAAHHDARAATTSLEKLEERHDAVVAFEELRAEQGALDETAGQTWARSKLEPGR</sequence>
<gene>
    <name evidence="2" type="ORF">HALOF300_00158</name>
</gene>
<organism evidence="2 3">
    <name type="scientific">Occultella aeris</name>
    <dbReference type="NCBI Taxonomy" id="2761496"/>
    <lineage>
        <taxon>Bacteria</taxon>
        <taxon>Bacillati</taxon>
        <taxon>Actinomycetota</taxon>
        <taxon>Actinomycetes</taxon>
        <taxon>Micrococcales</taxon>
        <taxon>Ruaniaceae</taxon>
        <taxon>Occultella</taxon>
    </lineage>
</organism>
<dbReference type="Proteomes" id="UP000419743">
    <property type="component" value="Unassembled WGS sequence"/>
</dbReference>
<dbReference type="Gene3D" id="1.10.287.1700">
    <property type="match status" value="1"/>
</dbReference>
<dbReference type="EMBL" id="CACRYJ010000004">
    <property type="protein sequence ID" value="VZO34888.1"/>
    <property type="molecule type" value="Genomic_DNA"/>
</dbReference>
<dbReference type="AlphaFoldDB" id="A0A7M4DDG9"/>
<keyword evidence="2" id="KW-0966">Cell projection</keyword>
<evidence type="ECO:0000313" key="2">
    <source>
        <dbReference type="EMBL" id="VZO34888.1"/>
    </source>
</evidence>
<accession>A0A7M4DDG9</accession>
<feature type="region of interest" description="Disordered" evidence="1">
    <location>
        <begin position="123"/>
        <end position="142"/>
    </location>
</feature>
<name>A0A7M4DDG9_9MICO</name>
<evidence type="ECO:0000256" key="1">
    <source>
        <dbReference type="SAM" id="MobiDB-lite"/>
    </source>
</evidence>
<comment type="caution">
    <text evidence="2">The sequence shown here is derived from an EMBL/GenBank/DDBJ whole genome shotgun (WGS) entry which is preliminary data.</text>
</comment>
<keyword evidence="2" id="KW-0969">Cilium</keyword>
<evidence type="ECO:0000313" key="3">
    <source>
        <dbReference type="Proteomes" id="UP000419743"/>
    </source>
</evidence>
<keyword evidence="2" id="KW-0282">Flagellum</keyword>
<dbReference type="RefSeq" id="WP_156738744.1">
    <property type="nucleotide sequence ID" value="NZ_CACRYJ010000004.1"/>
</dbReference>
<proteinExistence type="predicted"/>
<dbReference type="InterPro" id="IPR053716">
    <property type="entry name" value="Flag_assembly_chemotaxis_eff"/>
</dbReference>
<reference evidence="2 3" key="1">
    <citation type="submission" date="2019-11" db="EMBL/GenBank/DDBJ databases">
        <authorList>
            <person name="Criscuolo A."/>
        </authorList>
    </citation>
    <scope>NUCLEOTIDE SEQUENCE [LARGE SCALE GENOMIC DNA]</scope>
    <source>
        <strain evidence="2">CIP111667</strain>
    </source>
</reference>